<dbReference type="InterPro" id="IPR007627">
    <property type="entry name" value="RNA_pol_sigma70_r2"/>
</dbReference>
<dbReference type="InterPro" id="IPR007630">
    <property type="entry name" value="RNA_pol_sigma70_r4"/>
</dbReference>
<dbReference type="PRINTS" id="PR00046">
    <property type="entry name" value="SIGMA70FCT"/>
</dbReference>
<evidence type="ECO:0000256" key="8">
    <source>
        <dbReference type="NCBIfam" id="TIGR02392"/>
    </source>
</evidence>
<evidence type="ECO:0000256" key="4">
    <source>
        <dbReference type="ARBA" id="ARBA00023016"/>
    </source>
</evidence>
<gene>
    <name evidence="10" type="primary">rpoH_3</name>
    <name evidence="10" type="ORF">CI1B_64180</name>
</gene>
<dbReference type="CDD" id="cd06171">
    <property type="entry name" value="Sigma70_r4"/>
    <property type="match status" value="1"/>
</dbReference>
<evidence type="ECO:0000256" key="3">
    <source>
        <dbReference type="ARBA" id="ARBA00023015"/>
    </source>
</evidence>
<evidence type="ECO:0000313" key="10">
    <source>
        <dbReference type="EMBL" id="VIO76413.1"/>
    </source>
</evidence>
<dbReference type="Gene3D" id="1.20.120.1810">
    <property type="match status" value="1"/>
</dbReference>
<accession>A0A508TPZ3</accession>
<dbReference type="OrthoDB" id="9809557at2"/>
<evidence type="ECO:0000256" key="7">
    <source>
        <dbReference type="ARBA" id="ARBA00023163"/>
    </source>
</evidence>
<dbReference type="Gene3D" id="1.20.140.160">
    <property type="match status" value="1"/>
</dbReference>
<evidence type="ECO:0000256" key="5">
    <source>
        <dbReference type="ARBA" id="ARBA00023082"/>
    </source>
</evidence>
<evidence type="ECO:0000313" key="11">
    <source>
        <dbReference type="Proteomes" id="UP000328092"/>
    </source>
</evidence>
<dbReference type="SUPFAM" id="SSF88659">
    <property type="entry name" value="Sigma3 and sigma4 domains of RNA polymerase sigma factors"/>
    <property type="match status" value="1"/>
</dbReference>
<organism evidence="10 11">
    <name type="scientific">Bradyrhizobium ivorense</name>
    <dbReference type="NCBI Taxonomy" id="2511166"/>
    <lineage>
        <taxon>Bacteria</taxon>
        <taxon>Pseudomonadati</taxon>
        <taxon>Pseudomonadota</taxon>
        <taxon>Alphaproteobacteria</taxon>
        <taxon>Hyphomicrobiales</taxon>
        <taxon>Nitrobacteraceae</taxon>
        <taxon>Bradyrhizobium</taxon>
    </lineage>
</organism>
<dbReference type="Proteomes" id="UP000328092">
    <property type="component" value="Unassembled WGS sequence"/>
</dbReference>
<name>A0A508TPZ3_9BRAD</name>
<comment type="caution">
    <text evidence="10">The sequence shown here is derived from an EMBL/GenBank/DDBJ whole genome shotgun (WGS) entry which is preliminary data.</text>
</comment>
<dbReference type="GO" id="GO:0006352">
    <property type="term" value="P:DNA-templated transcription initiation"/>
    <property type="evidence" value="ECO:0007669"/>
    <property type="project" value="UniProtKB-UniRule"/>
</dbReference>
<dbReference type="InterPro" id="IPR000943">
    <property type="entry name" value="RNA_pol_sigma70"/>
</dbReference>
<dbReference type="GO" id="GO:0016987">
    <property type="term" value="F:sigma factor activity"/>
    <property type="evidence" value="ECO:0007669"/>
    <property type="project" value="UniProtKB-UniRule"/>
</dbReference>
<evidence type="ECO:0000256" key="2">
    <source>
        <dbReference type="ARBA" id="ARBA00022490"/>
    </source>
</evidence>
<dbReference type="NCBIfam" id="TIGR02392">
    <property type="entry name" value="rpoH_proteo"/>
    <property type="match status" value="1"/>
</dbReference>
<feature type="domain" description="RNA polymerase sigma-70" evidence="9">
    <location>
        <begin position="260"/>
        <end position="286"/>
    </location>
</feature>
<evidence type="ECO:0000256" key="6">
    <source>
        <dbReference type="ARBA" id="ARBA00023125"/>
    </source>
</evidence>
<keyword evidence="4" id="KW-0346">Stress response</keyword>
<sequence length="305" mass="34123">MQSQSVVMTASVVGATGPQSADFFNSYSAAIRRFDLLEAGREQQLARNWQERRDRRATDELITSHLRLAAKIARQYKGYGLPIADLIAEANLGLVIAAGRFEPGRGSRFSSYAMWWIKATIHDYILRSWSLVKIGTTAAQKKLFFRLRSEMRALTGRGAALTPEAAQTIAERLDVTARDVVEMDTRLHGDLSLNVRFGDEDQSMEWEAMLPDGSPDSETVVAEYDEAAQRSKALHAALDVLTARERRVFEARRLVEQPLTLEELGSELSLSSERVRQIETSAFAKVKRATISAATERFQARPELC</sequence>
<dbReference type="PANTHER" id="PTHR30376:SF3">
    <property type="entry name" value="RNA POLYMERASE SIGMA FACTOR RPOH"/>
    <property type="match status" value="1"/>
</dbReference>
<reference evidence="10" key="1">
    <citation type="submission" date="2019-02" db="EMBL/GenBank/DDBJ databases">
        <authorList>
            <person name="Pothier F.J."/>
        </authorList>
    </citation>
    <scope>NUCLEOTIDE SEQUENCE</scope>
    <source>
        <strain evidence="10">CI-1B</strain>
    </source>
</reference>
<dbReference type="InterPro" id="IPR014284">
    <property type="entry name" value="RNA_pol_sigma-70_dom"/>
</dbReference>
<dbReference type="EMBL" id="CAADFC020000028">
    <property type="protein sequence ID" value="VIO76413.1"/>
    <property type="molecule type" value="Genomic_DNA"/>
</dbReference>
<dbReference type="AlphaFoldDB" id="A0A508TPZ3"/>
<dbReference type="PANTHER" id="PTHR30376">
    <property type="entry name" value="SIGMA FACTOR RPOH HEAT SHOCK RELATED"/>
    <property type="match status" value="1"/>
</dbReference>
<dbReference type="InterPro" id="IPR013324">
    <property type="entry name" value="RNA_pol_sigma_r3/r4-like"/>
</dbReference>
<dbReference type="NCBIfam" id="TIGR02937">
    <property type="entry name" value="sigma70-ECF"/>
    <property type="match status" value="1"/>
</dbReference>
<dbReference type="Pfam" id="PF04542">
    <property type="entry name" value="Sigma70_r2"/>
    <property type="match status" value="1"/>
</dbReference>
<keyword evidence="3" id="KW-0805">Transcription regulation</keyword>
<dbReference type="Pfam" id="PF04545">
    <property type="entry name" value="Sigma70_r4"/>
    <property type="match status" value="1"/>
</dbReference>
<dbReference type="InterPro" id="IPR012759">
    <property type="entry name" value="RNA_pol_sigma_RpoH_proteobac"/>
</dbReference>
<dbReference type="InterPro" id="IPR050813">
    <property type="entry name" value="Sigma-70_Factor"/>
</dbReference>
<keyword evidence="5" id="KW-0731">Sigma factor</keyword>
<dbReference type="GO" id="GO:0003677">
    <property type="term" value="F:DNA binding"/>
    <property type="evidence" value="ECO:0007669"/>
    <property type="project" value="UniProtKB-KW"/>
</dbReference>
<dbReference type="InterPro" id="IPR013325">
    <property type="entry name" value="RNA_pol_sigma_r2"/>
</dbReference>
<comment type="similarity">
    <text evidence="1">Belongs to the sigma-70 factor family.</text>
</comment>
<dbReference type="NCBIfam" id="NF005143">
    <property type="entry name" value="PRK06596.1"/>
    <property type="match status" value="1"/>
</dbReference>
<dbReference type="PROSITE" id="PS00716">
    <property type="entry name" value="SIGMA70_2"/>
    <property type="match status" value="1"/>
</dbReference>
<evidence type="ECO:0000256" key="1">
    <source>
        <dbReference type="ARBA" id="ARBA00007788"/>
    </source>
</evidence>
<keyword evidence="11" id="KW-1185">Reference proteome</keyword>
<keyword evidence="7" id="KW-0804">Transcription</keyword>
<protein>
    <recommendedName>
        <fullName evidence="8">RNA polymerase sigma factor RpoH</fullName>
    </recommendedName>
</protein>
<proteinExistence type="inferred from homology"/>
<dbReference type="SUPFAM" id="SSF88946">
    <property type="entry name" value="Sigma2 domain of RNA polymerase sigma factors"/>
    <property type="match status" value="1"/>
</dbReference>
<evidence type="ECO:0000259" key="9">
    <source>
        <dbReference type="PROSITE" id="PS00716"/>
    </source>
</evidence>
<keyword evidence="2" id="KW-0963">Cytoplasm</keyword>
<keyword evidence="6" id="KW-0238">DNA-binding</keyword>